<dbReference type="SUPFAM" id="SSF52540">
    <property type="entry name" value="P-loop containing nucleoside triphosphate hydrolases"/>
    <property type="match status" value="1"/>
</dbReference>
<organism evidence="9">
    <name type="scientific">marine sediment metagenome</name>
    <dbReference type="NCBI Taxonomy" id="412755"/>
    <lineage>
        <taxon>unclassified sequences</taxon>
        <taxon>metagenomes</taxon>
        <taxon>ecological metagenomes</taxon>
    </lineage>
</organism>
<name>A0A0F8Y5X3_9ZZZZ</name>
<evidence type="ECO:0000259" key="8">
    <source>
        <dbReference type="PROSITE" id="PS50893"/>
    </source>
</evidence>
<keyword evidence="3" id="KW-0762">Sugar transport</keyword>
<dbReference type="Pfam" id="PF00005">
    <property type="entry name" value="ABC_tran"/>
    <property type="match status" value="1"/>
</dbReference>
<evidence type="ECO:0000256" key="2">
    <source>
        <dbReference type="ARBA" id="ARBA00022475"/>
    </source>
</evidence>
<dbReference type="InterPro" id="IPR003593">
    <property type="entry name" value="AAA+_ATPase"/>
</dbReference>
<dbReference type="AlphaFoldDB" id="A0A0F8Y5X3"/>
<dbReference type="SMART" id="SM00382">
    <property type="entry name" value="AAA"/>
    <property type="match status" value="1"/>
</dbReference>
<dbReference type="InterPro" id="IPR050107">
    <property type="entry name" value="ABC_carbohydrate_import_ATPase"/>
</dbReference>
<evidence type="ECO:0000313" key="9">
    <source>
        <dbReference type="EMBL" id="KKK49559.1"/>
    </source>
</evidence>
<keyword evidence="6" id="KW-1278">Translocase</keyword>
<evidence type="ECO:0000256" key="5">
    <source>
        <dbReference type="ARBA" id="ARBA00022840"/>
    </source>
</evidence>
<proteinExistence type="predicted"/>
<dbReference type="InterPro" id="IPR003439">
    <property type="entry name" value="ABC_transporter-like_ATP-bd"/>
</dbReference>
<dbReference type="InterPro" id="IPR027417">
    <property type="entry name" value="P-loop_NTPase"/>
</dbReference>
<feature type="non-terminal residue" evidence="9">
    <location>
        <position position="235"/>
    </location>
</feature>
<evidence type="ECO:0000256" key="3">
    <source>
        <dbReference type="ARBA" id="ARBA00022597"/>
    </source>
</evidence>
<dbReference type="PROSITE" id="PS50893">
    <property type="entry name" value="ABC_TRANSPORTER_2"/>
    <property type="match status" value="1"/>
</dbReference>
<keyword evidence="1" id="KW-0813">Transport</keyword>
<comment type="caution">
    <text evidence="9">The sequence shown here is derived from an EMBL/GenBank/DDBJ whole genome shotgun (WGS) entry which is preliminary data.</text>
</comment>
<dbReference type="CDD" id="cd03216">
    <property type="entry name" value="ABC_Carb_Monos_I"/>
    <property type="match status" value="1"/>
</dbReference>
<feature type="domain" description="ABC transporter" evidence="8">
    <location>
        <begin position="6"/>
        <end position="235"/>
    </location>
</feature>
<keyword evidence="2" id="KW-1003">Cell membrane</keyword>
<keyword evidence="7" id="KW-0472">Membrane</keyword>
<evidence type="ECO:0000256" key="4">
    <source>
        <dbReference type="ARBA" id="ARBA00022741"/>
    </source>
</evidence>
<dbReference type="EMBL" id="LAZR01068478">
    <property type="protein sequence ID" value="KKK49559.1"/>
    <property type="molecule type" value="Genomic_DNA"/>
</dbReference>
<evidence type="ECO:0000256" key="6">
    <source>
        <dbReference type="ARBA" id="ARBA00022967"/>
    </source>
</evidence>
<dbReference type="Gene3D" id="3.40.50.300">
    <property type="entry name" value="P-loop containing nucleotide triphosphate hydrolases"/>
    <property type="match status" value="1"/>
</dbReference>
<dbReference type="GO" id="GO:0016887">
    <property type="term" value="F:ATP hydrolysis activity"/>
    <property type="evidence" value="ECO:0007669"/>
    <property type="project" value="InterPro"/>
</dbReference>
<evidence type="ECO:0000256" key="1">
    <source>
        <dbReference type="ARBA" id="ARBA00022448"/>
    </source>
</evidence>
<protein>
    <recommendedName>
        <fullName evidence="8">ABC transporter domain-containing protein</fullName>
    </recommendedName>
</protein>
<accession>A0A0F8Y5X3</accession>
<dbReference type="GO" id="GO:0005524">
    <property type="term" value="F:ATP binding"/>
    <property type="evidence" value="ECO:0007669"/>
    <property type="project" value="UniProtKB-KW"/>
</dbReference>
<dbReference type="PANTHER" id="PTHR43790:SF3">
    <property type="entry name" value="D-ALLOSE IMPORT ATP-BINDING PROTEIN ALSA-RELATED"/>
    <property type="match status" value="1"/>
</dbReference>
<reference evidence="9" key="1">
    <citation type="journal article" date="2015" name="Nature">
        <title>Complex archaea that bridge the gap between prokaryotes and eukaryotes.</title>
        <authorList>
            <person name="Spang A."/>
            <person name="Saw J.H."/>
            <person name="Jorgensen S.L."/>
            <person name="Zaremba-Niedzwiedzka K."/>
            <person name="Martijn J."/>
            <person name="Lind A.E."/>
            <person name="van Eijk R."/>
            <person name="Schleper C."/>
            <person name="Guy L."/>
            <person name="Ettema T.J."/>
        </authorList>
    </citation>
    <scope>NUCLEOTIDE SEQUENCE</scope>
</reference>
<keyword evidence="5" id="KW-0067">ATP-binding</keyword>
<keyword evidence="4" id="KW-0547">Nucleotide-binding</keyword>
<sequence length="235" mass="26010">MDDHLLELKNIGKTFSGVNVLRGIDLVLKKGEVHALLGENGAGKSTLIKILNGYYQPDKGGEIKIEGRVVQFKKPKDALDASIHTIYQELTLCPLMTVAENLVIDKQGNFQGVFLKNREYKDIASKALEQLDQTDINPGHLVKELSIAQQQVVEIAKAIISDARVILMDEPTSSISQKDADKLMTIIKKLRDSGVTIIYISHRLHEIDGIADRITVLRDGDLVGTVNNDDVDEQD</sequence>
<evidence type="ECO:0000256" key="7">
    <source>
        <dbReference type="ARBA" id="ARBA00023136"/>
    </source>
</evidence>
<gene>
    <name evidence="9" type="ORF">LCGC14_3133830</name>
</gene>
<dbReference type="PANTHER" id="PTHR43790">
    <property type="entry name" value="CARBOHYDRATE TRANSPORT ATP-BINDING PROTEIN MG119-RELATED"/>
    <property type="match status" value="1"/>
</dbReference>